<comment type="caution">
    <text evidence="2">The sequence shown here is derived from an EMBL/GenBank/DDBJ whole genome shotgun (WGS) entry which is preliminary data.</text>
</comment>
<accession>A0AA88CLE4</accession>
<reference evidence="2" key="1">
    <citation type="submission" date="2023-07" db="EMBL/GenBank/DDBJ databases">
        <title>draft genome sequence of fig (Ficus carica).</title>
        <authorList>
            <person name="Takahashi T."/>
            <person name="Nishimura K."/>
        </authorList>
    </citation>
    <scope>NUCLEOTIDE SEQUENCE</scope>
</reference>
<dbReference type="GO" id="GO:0008270">
    <property type="term" value="F:zinc ion binding"/>
    <property type="evidence" value="ECO:0007669"/>
    <property type="project" value="InterPro"/>
</dbReference>
<evidence type="ECO:0008006" key="4">
    <source>
        <dbReference type="Google" id="ProtNLM"/>
    </source>
</evidence>
<organism evidence="2 3">
    <name type="scientific">Ficus carica</name>
    <name type="common">Common fig</name>
    <dbReference type="NCBI Taxonomy" id="3494"/>
    <lineage>
        <taxon>Eukaryota</taxon>
        <taxon>Viridiplantae</taxon>
        <taxon>Streptophyta</taxon>
        <taxon>Embryophyta</taxon>
        <taxon>Tracheophyta</taxon>
        <taxon>Spermatophyta</taxon>
        <taxon>Magnoliopsida</taxon>
        <taxon>eudicotyledons</taxon>
        <taxon>Gunneridae</taxon>
        <taxon>Pentapetalae</taxon>
        <taxon>rosids</taxon>
        <taxon>fabids</taxon>
        <taxon>Rosales</taxon>
        <taxon>Moraceae</taxon>
        <taxon>Ficeae</taxon>
        <taxon>Ficus</taxon>
    </lineage>
</organism>
<dbReference type="EMBL" id="BTGU01009230">
    <property type="protein sequence ID" value="GMN22150.1"/>
    <property type="molecule type" value="Genomic_DNA"/>
</dbReference>
<dbReference type="GO" id="GO:0003676">
    <property type="term" value="F:nucleic acid binding"/>
    <property type="evidence" value="ECO:0007669"/>
    <property type="project" value="InterPro"/>
</dbReference>
<dbReference type="InterPro" id="IPR036875">
    <property type="entry name" value="Znf_CCHC_sf"/>
</dbReference>
<evidence type="ECO:0000256" key="1">
    <source>
        <dbReference type="SAM" id="MobiDB-lite"/>
    </source>
</evidence>
<dbReference type="AlphaFoldDB" id="A0AA88CLE4"/>
<gene>
    <name evidence="2" type="ORF">TIFTF001_051183</name>
</gene>
<keyword evidence="3" id="KW-1185">Reference proteome</keyword>
<dbReference type="Proteomes" id="UP001187192">
    <property type="component" value="Unassembled WGS sequence"/>
</dbReference>
<evidence type="ECO:0000313" key="2">
    <source>
        <dbReference type="EMBL" id="GMN22150.1"/>
    </source>
</evidence>
<evidence type="ECO:0000313" key="3">
    <source>
        <dbReference type="Proteomes" id="UP001187192"/>
    </source>
</evidence>
<proteinExistence type="predicted"/>
<protein>
    <recommendedName>
        <fullName evidence="4">CCHC-type domain-containing protein</fullName>
    </recommendedName>
</protein>
<dbReference type="Gene3D" id="4.10.60.10">
    <property type="entry name" value="Zinc finger, CCHC-type"/>
    <property type="match status" value="1"/>
</dbReference>
<feature type="compositionally biased region" description="Polar residues" evidence="1">
    <location>
        <begin position="38"/>
        <end position="47"/>
    </location>
</feature>
<dbReference type="SUPFAM" id="SSF57756">
    <property type="entry name" value="Retrovirus zinc finger-like domains"/>
    <property type="match status" value="1"/>
</dbReference>
<sequence>MMKMFWTDIAKQVSAESSPPTLVDDCISRAIRAERKGNASNQGQQRIYPQKKNNQGTGGNNYPVCAKCGKKHFGVCRMGTNACYLYGKEGHYARNCISNNQNQQYPNRNSSNQLHTVQAQIEGPSIAQGRVEAPKPQTRIYAYTKGDVEAGTSHVVTGQIYITTFVAIALFDSGATHRLYRSSLPIN</sequence>
<feature type="region of interest" description="Disordered" evidence="1">
    <location>
        <begin position="35"/>
        <end position="56"/>
    </location>
</feature>
<name>A0AA88CLE4_FICCA</name>